<reference evidence="2 3" key="1">
    <citation type="submission" date="2015-11" db="EMBL/GenBank/DDBJ databases">
        <title>Genomic analysis of 38 Legionella species identifies large and diverse effector repertoires.</title>
        <authorList>
            <person name="Burstein D."/>
            <person name="Amaro F."/>
            <person name="Zusman T."/>
            <person name="Lifshitz Z."/>
            <person name="Cohen O."/>
            <person name="Gilbert J.A."/>
            <person name="Pupko T."/>
            <person name="Shuman H.A."/>
            <person name="Segal G."/>
        </authorList>
    </citation>
    <scope>NUCLEOTIDE SEQUENCE [LARGE SCALE GENOMIC DNA]</scope>
    <source>
        <strain evidence="2 3">PX-1-G2-E2</strain>
    </source>
</reference>
<dbReference type="Pfam" id="PF13508">
    <property type="entry name" value="Acetyltransf_7"/>
    <property type="match status" value="1"/>
</dbReference>
<dbReference type="Proteomes" id="UP000054908">
    <property type="component" value="Unassembled WGS sequence"/>
</dbReference>
<dbReference type="PATRIC" id="fig|466.6.peg.60"/>
<dbReference type="EMBL" id="LNYL01000002">
    <property type="protein sequence ID" value="KTD31866.1"/>
    <property type="molecule type" value="Genomic_DNA"/>
</dbReference>
<dbReference type="PROSITE" id="PS51186">
    <property type="entry name" value="GNAT"/>
    <property type="match status" value="1"/>
</dbReference>
<proteinExistence type="predicted"/>
<dbReference type="InterPro" id="IPR000182">
    <property type="entry name" value="GNAT_dom"/>
</dbReference>
<organism evidence="2 3">
    <name type="scientific">Legionella maceachernii</name>
    <dbReference type="NCBI Taxonomy" id="466"/>
    <lineage>
        <taxon>Bacteria</taxon>
        <taxon>Pseudomonadati</taxon>
        <taxon>Pseudomonadota</taxon>
        <taxon>Gammaproteobacteria</taxon>
        <taxon>Legionellales</taxon>
        <taxon>Legionellaceae</taxon>
        <taxon>Legionella</taxon>
    </lineage>
</organism>
<dbReference type="InterPro" id="IPR016181">
    <property type="entry name" value="Acyl_CoA_acyltransferase"/>
</dbReference>
<feature type="domain" description="N-acetyltransferase" evidence="1">
    <location>
        <begin position="15"/>
        <end position="166"/>
    </location>
</feature>
<dbReference type="Gene3D" id="3.40.630.30">
    <property type="match status" value="1"/>
</dbReference>
<protein>
    <submittedName>
        <fullName evidence="2">Acetyltransferase</fullName>
    </submittedName>
</protein>
<name>A0A0W0WHR9_9GAMM</name>
<dbReference type="OrthoDB" id="5867071at2"/>
<dbReference type="SUPFAM" id="SSF55729">
    <property type="entry name" value="Acyl-CoA N-acyltransferases (Nat)"/>
    <property type="match status" value="1"/>
</dbReference>
<evidence type="ECO:0000313" key="3">
    <source>
        <dbReference type="Proteomes" id="UP000054908"/>
    </source>
</evidence>
<evidence type="ECO:0000259" key="1">
    <source>
        <dbReference type="PROSITE" id="PS51186"/>
    </source>
</evidence>
<keyword evidence="3" id="KW-1185">Reference proteome</keyword>
<dbReference type="RefSeq" id="WP_058450901.1">
    <property type="nucleotide sequence ID" value="NZ_CAAAIB010000003.1"/>
</dbReference>
<evidence type="ECO:0000313" key="2">
    <source>
        <dbReference type="EMBL" id="KTD31866.1"/>
    </source>
</evidence>
<dbReference type="CDD" id="cd04301">
    <property type="entry name" value="NAT_SF"/>
    <property type="match status" value="1"/>
</dbReference>
<gene>
    <name evidence="2" type="primary">rimI_1</name>
    <name evidence="2" type="ORF">Lmac_0056</name>
</gene>
<dbReference type="GO" id="GO:0016747">
    <property type="term" value="F:acyltransferase activity, transferring groups other than amino-acyl groups"/>
    <property type="evidence" value="ECO:0007669"/>
    <property type="project" value="InterPro"/>
</dbReference>
<sequence length="166" mass="19215">MPFFYTSNRFPLDKLEFKKLSENLKYLKQAAIWGESKWGYLRNFPGLKFRIKDINEIKDHFYIVTYGDHAVGMFAVLGGKKIADWSNKSFPSKELEYVYVDEPFRGLGIGKKIIQEAKKIAHAKEEHVILLQTLNPNLNSFYKKHGAKEVGEQKFLEIPTEVLAIS</sequence>
<keyword evidence="2" id="KW-0808">Transferase</keyword>
<dbReference type="AlphaFoldDB" id="A0A0W0WHR9"/>
<comment type="caution">
    <text evidence="2">The sequence shown here is derived from an EMBL/GenBank/DDBJ whole genome shotgun (WGS) entry which is preliminary data.</text>
</comment>
<accession>A0A0W0WHR9</accession>